<dbReference type="GO" id="GO:0016614">
    <property type="term" value="F:oxidoreductase activity, acting on CH-OH group of donors"/>
    <property type="evidence" value="ECO:0007669"/>
    <property type="project" value="InterPro"/>
</dbReference>
<keyword evidence="5" id="KW-0560">Oxidoreductase</keyword>
<protein>
    <submittedName>
        <fullName evidence="9">Pyranose dehydrogenase</fullName>
    </submittedName>
</protein>
<organism evidence="9 10">
    <name type="scientific">Pseudozyma hubeiensis (strain SY62)</name>
    <name type="common">Yeast</name>
    <dbReference type="NCBI Taxonomy" id="1305764"/>
    <lineage>
        <taxon>Eukaryota</taxon>
        <taxon>Fungi</taxon>
        <taxon>Dikarya</taxon>
        <taxon>Basidiomycota</taxon>
        <taxon>Ustilaginomycotina</taxon>
        <taxon>Ustilaginomycetes</taxon>
        <taxon>Ustilaginales</taxon>
        <taxon>Ustilaginaceae</taxon>
        <taxon>Pseudozyma</taxon>
    </lineage>
</organism>
<dbReference type="InterPro" id="IPR027424">
    <property type="entry name" value="Glucose_Oxidase_domain_2"/>
</dbReference>
<evidence type="ECO:0000313" key="9">
    <source>
        <dbReference type="EMBL" id="GAC93741.1"/>
    </source>
</evidence>
<dbReference type="Pfam" id="PF05199">
    <property type="entry name" value="GMC_oxred_C"/>
    <property type="match status" value="1"/>
</dbReference>
<dbReference type="SUPFAM" id="SSF51905">
    <property type="entry name" value="FAD/NAD(P)-binding domain"/>
    <property type="match status" value="1"/>
</dbReference>
<name>R9NYI2_PSEHS</name>
<reference evidence="10" key="1">
    <citation type="journal article" date="2013" name="Genome Announc.">
        <title>Draft genome sequence of the basidiomycetous yeast-like fungus Pseudozyma hubeiensis SY62, which produces an abundant amount of the biosurfactant mannosylerythritol lipids.</title>
        <authorList>
            <person name="Konishi M."/>
            <person name="Hatada Y."/>
            <person name="Horiuchi J."/>
        </authorList>
    </citation>
    <scope>NUCLEOTIDE SEQUENCE [LARGE SCALE GENOMIC DNA]</scope>
    <source>
        <strain evidence="10">SY62</strain>
    </source>
</reference>
<dbReference type="eggNOG" id="KOG1238">
    <property type="taxonomic scope" value="Eukaryota"/>
</dbReference>
<comment type="similarity">
    <text evidence="2 6">Belongs to the GMC oxidoreductase family.</text>
</comment>
<evidence type="ECO:0000259" key="7">
    <source>
        <dbReference type="PROSITE" id="PS00623"/>
    </source>
</evidence>
<dbReference type="GO" id="GO:0050660">
    <property type="term" value="F:flavin adenine dinucleotide binding"/>
    <property type="evidence" value="ECO:0007669"/>
    <property type="project" value="InterPro"/>
</dbReference>
<evidence type="ECO:0000259" key="8">
    <source>
        <dbReference type="PROSITE" id="PS00624"/>
    </source>
</evidence>
<accession>R9NYI2</accession>
<dbReference type="Gene3D" id="3.50.50.60">
    <property type="entry name" value="FAD/NAD(P)-binding domain"/>
    <property type="match status" value="1"/>
</dbReference>
<evidence type="ECO:0000256" key="4">
    <source>
        <dbReference type="ARBA" id="ARBA00022827"/>
    </source>
</evidence>
<dbReference type="PANTHER" id="PTHR11552:SF201">
    <property type="entry name" value="GLUCOSE-METHANOL-CHOLINE OXIDOREDUCTASE N-TERMINAL DOMAIN-CONTAINING PROTEIN"/>
    <property type="match status" value="1"/>
</dbReference>
<dbReference type="SUPFAM" id="SSF54373">
    <property type="entry name" value="FAD-linked reductases, C-terminal domain"/>
    <property type="match status" value="1"/>
</dbReference>
<gene>
    <name evidence="9" type="ORF">PHSY_001306</name>
</gene>
<evidence type="ECO:0000256" key="2">
    <source>
        <dbReference type="ARBA" id="ARBA00010790"/>
    </source>
</evidence>
<dbReference type="InterPro" id="IPR000172">
    <property type="entry name" value="GMC_OxRdtase_N"/>
</dbReference>
<sequence length="747" mass="79634">MGFRNCDIAKQGSKHLAVSSTNQSIGHPELPDRYTCRFLTYTGKEWTSRDSGEFGVPISPALTDRRAQDTDAASTETRQSGKIGFFAFALADWSAFRGRRTVTNGFLKTKLDLAKTAGDTVGRNRAGEQAMEVGDVSGIVTDANSISNNAYDYIIVGGGLSGLTVANRLSSNSSVKVLVIEAGNDDRNNADVYDVDNYGRAFSTDMTFHFDTVPQVGGHAKTPLGGRTLGGSTSINGAAWNRASKAQYDALGSLVNSTDGGWSWDGLLGYMKKSEKFVAPNQDQQNLGARYDASVHGTSGPLEIAFSQIRNTNGRRSTGGATSQWKRMYTGPQQAAFIKAVGETLGVQHVDDQCSGQANSVAYTPNSIGVNGRRTSSASAYYTPVQNRDNLTILTGTMAKNLLWDAATSSNALRSSGVVVQQGHDGTQIRLVANKEVILAAGALNTPVLLQRSGVGAKSDLNAIGVDQKVDLAGVGKNLQDQSMTTIGSRANVDYSGGGPAATIAMPNIQQIMSNATDVRAYINSNLDAWANQLLSQGHIATKSSVLAQWRSAISLIFDQQAPVVELFFDTGYPSNSYGLDIWTLLPFSRGSIRATSQNPYDAARIDPNYFGLPIDMDMQVASLRAGRRVLKDSNLRSLTYNGETTPGFSLIPDGTYSGRYSRWRDWILGNTPNGGTGFAAVSHQLGTAAMASRANGGVVDTKFKVYGTSNVRVVDASVMPVQVSAHLSATLYGVAEKAADTIISNK</sequence>
<feature type="domain" description="Glucose-methanol-choline oxidoreductase N-terminal" evidence="7">
    <location>
        <begin position="226"/>
        <end position="249"/>
    </location>
</feature>
<dbReference type="GeneID" id="24106607"/>
<dbReference type="Gene3D" id="4.10.450.10">
    <property type="entry name" value="Glucose Oxidase, domain 2"/>
    <property type="match status" value="1"/>
</dbReference>
<dbReference type="HOGENOM" id="CLU_002865_6_0_1"/>
<dbReference type="Proteomes" id="UP000014071">
    <property type="component" value="Unassembled WGS sequence"/>
</dbReference>
<evidence type="ECO:0000313" key="10">
    <source>
        <dbReference type="Proteomes" id="UP000014071"/>
    </source>
</evidence>
<dbReference type="InterPro" id="IPR036188">
    <property type="entry name" value="FAD/NAD-bd_sf"/>
</dbReference>
<proteinExistence type="inferred from homology"/>
<dbReference type="PANTHER" id="PTHR11552">
    <property type="entry name" value="GLUCOSE-METHANOL-CHOLINE GMC OXIDOREDUCTASE"/>
    <property type="match status" value="1"/>
</dbReference>
<feature type="domain" description="Glucose-methanol-choline oxidoreductase N-terminal" evidence="8">
    <location>
        <begin position="442"/>
        <end position="456"/>
    </location>
</feature>
<comment type="cofactor">
    <cofactor evidence="1">
        <name>FAD</name>
        <dbReference type="ChEBI" id="CHEBI:57692"/>
    </cofactor>
</comment>
<dbReference type="Pfam" id="PF00732">
    <property type="entry name" value="GMC_oxred_N"/>
    <property type="match status" value="1"/>
</dbReference>
<dbReference type="RefSeq" id="XP_012187328.1">
    <property type="nucleotide sequence ID" value="XM_012331938.1"/>
</dbReference>
<dbReference type="OrthoDB" id="269227at2759"/>
<evidence type="ECO:0000256" key="5">
    <source>
        <dbReference type="ARBA" id="ARBA00023002"/>
    </source>
</evidence>
<dbReference type="InterPro" id="IPR012132">
    <property type="entry name" value="GMC_OxRdtase"/>
</dbReference>
<dbReference type="PROSITE" id="PS00623">
    <property type="entry name" value="GMC_OXRED_1"/>
    <property type="match status" value="1"/>
</dbReference>
<keyword evidence="4 6" id="KW-0274">FAD</keyword>
<dbReference type="PROSITE" id="PS00624">
    <property type="entry name" value="GMC_OXRED_2"/>
    <property type="match status" value="1"/>
</dbReference>
<dbReference type="EMBL" id="DF238778">
    <property type="protein sequence ID" value="GAC93741.1"/>
    <property type="molecule type" value="Genomic_DNA"/>
</dbReference>
<keyword evidence="3 6" id="KW-0285">Flavoprotein</keyword>
<dbReference type="InterPro" id="IPR007867">
    <property type="entry name" value="GMC_OxRtase_C"/>
</dbReference>
<evidence type="ECO:0000256" key="1">
    <source>
        <dbReference type="ARBA" id="ARBA00001974"/>
    </source>
</evidence>
<keyword evidence="10" id="KW-1185">Reference proteome</keyword>
<evidence type="ECO:0000256" key="6">
    <source>
        <dbReference type="RuleBase" id="RU003968"/>
    </source>
</evidence>
<dbReference type="AlphaFoldDB" id="R9NYI2"/>
<evidence type="ECO:0000256" key="3">
    <source>
        <dbReference type="ARBA" id="ARBA00022630"/>
    </source>
</evidence>
<dbReference type="Gene3D" id="3.30.560.10">
    <property type="entry name" value="Glucose Oxidase, domain 3"/>
    <property type="match status" value="1"/>
</dbReference>
<dbReference type="STRING" id="1305764.R9NYI2"/>